<evidence type="ECO:0000259" key="3">
    <source>
        <dbReference type="PROSITE" id="PS51186"/>
    </source>
</evidence>
<keyword evidence="5" id="KW-1185">Reference proteome</keyword>
<dbReference type="Pfam" id="PF13523">
    <property type="entry name" value="Acetyltransf_8"/>
    <property type="match status" value="1"/>
</dbReference>
<keyword evidence="4" id="KW-0808">Transferase</keyword>
<dbReference type="EC" id="2.3.1.-" evidence="4"/>
<comment type="caution">
    <text evidence="4">The sequence shown here is derived from an EMBL/GenBank/DDBJ whole genome shotgun (WGS) entry which is preliminary data.</text>
</comment>
<organism evidence="4 5">
    <name type="scientific">Streptodolium elevatio</name>
    <dbReference type="NCBI Taxonomy" id="3157996"/>
    <lineage>
        <taxon>Bacteria</taxon>
        <taxon>Bacillati</taxon>
        <taxon>Actinomycetota</taxon>
        <taxon>Actinomycetes</taxon>
        <taxon>Kitasatosporales</taxon>
        <taxon>Streptomycetaceae</taxon>
        <taxon>Streptodolium</taxon>
    </lineage>
</organism>
<dbReference type="EMBL" id="JBEZFP010000085">
    <property type="protein sequence ID" value="MEU8137306.1"/>
    <property type="molecule type" value="Genomic_DNA"/>
</dbReference>
<keyword evidence="1" id="KW-0046">Antibiotic resistance</keyword>
<dbReference type="PANTHER" id="PTHR31438">
    <property type="entry name" value="LYSINE N-ACYLTRANSFERASE C17G9.06C-RELATED"/>
    <property type="match status" value="1"/>
</dbReference>
<dbReference type="SUPFAM" id="SSF55729">
    <property type="entry name" value="Acyl-CoA N-acyltransferases (Nat)"/>
    <property type="match status" value="1"/>
</dbReference>
<evidence type="ECO:0000256" key="2">
    <source>
        <dbReference type="SAM" id="MobiDB-lite"/>
    </source>
</evidence>
<dbReference type="PANTHER" id="PTHR31438:SF1">
    <property type="entry name" value="LYSINE N-ACYLTRANSFERASE C17G9.06C-RELATED"/>
    <property type="match status" value="1"/>
</dbReference>
<keyword evidence="4" id="KW-0012">Acyltransferase</keyword>
<dbReference type="InterPro" id="IPR000182">
    <property type="entry name" value="GNAT_dom"/>
</dbReference>
<proteinExistence type="predicted"/>
<sequence length="388" mass="42884">MSTGEFPPGITWRRLGEADFPLLKEWLERPHVARWWNHETAPEAVARDFGPAARGEEPSQDLLAYLGDRPFALVQRCRFADYAHDFAELAGQVDVPAHAATIDYLIGDEAHTGRGLGPRLIAAVVHDTWGEYPEVAAIVVPVHAGNRPSWRALEKAGFRRVAEASLEPDNPVDDRSHFVYRIDRPAEIDGVQVLAFADGAAFEDWLTANHTRHEGLWIKVAKKKSGIPTVTDDEMVDIGLCFGWISGQRRSLDDRFYLQKYVPRRPRSLWSQVNVEKVAALTAAGRMREPGLAEVRKAQEDGRWAGAYESQKTWSVPADFTAALDADPEAKRVFDALDKSARYLVVLPVLQARTPAARTARIGQALRSLTEGRADGPAGGQSSAPKSP</sequence>
<dbReference type="PROSITE" id="PS51186">
    <property type="entry name" value="GNAT"/>
    <property type="match status" value="1"/>
</dbReference>
<dbReference type="InterPro" id="IPR016181">
    <property type="entry name" value="Acyl_CoA_acyltransferase"/>
</dbReference>
<dbReference type="Gene3D" id="3.40.630.30">
    <property type="match status" value="1"/>
</dbReference>
<evidence type="ECO:0000313" key="4">
    <source>
        <dbReference type="EMBL" id="MEU8137306.1"/>
    </source>
</evidence>
<dbReference type="GO" id="GO:0016746">
    <property type="term" value="F:acyltransferase activity"/>
    <property type="evidence" value="ECO:0007669"/>
    <property type="project" value="UniProtKB-KW"/>
</dbReference>
<protein>
    <submittedName>
        <fullName evidence="4">GNAT family N-acetyltransferase</fullName>
        <ecNumber evidence="4">2.3.1.-</ecNumber>
    </submittedName>
</protein>
<feature type="domain" description="N-acetyltransferase" evidence="3">
    <location>
        <begin position="10"/>
        <end position="185"/>
    </location>
</feature>
<dbReference type="Pfam" id="PF13376">
    <property type="entry name" value="OmdA"/>
    <property type="match status" value="1"/>
</dbReference>
<feature type="region of interest" description="Disordered" evidence="2">
    <location>
        <begin position="367"/>
        <end position="388"/>
    </location>
</feature>
<evidence type="ECO:0000256" key="1">
    <source>
        <dbReference type="ARBA" id="ARBA00023251"/>
    </source>
</evidence>
<gene>
    <name evidence="4" type="ORF">AB0C36_27810</name>
</gene>
<evidence type="ECO:0000313" key="5">
    <source>
        <dbReference type="Proteomes" id="UP001551482"/>
    </source>
</evidence>
<reference evidence="4 5" key="1">
    <citation type="submission" date="2024-06" db="EMBL/GenBank/DDBJ databases">
        <title>The Natural Products Discovery Center: Release of the First 8490 Sequenced Strains for Exploring Actinobacteria Biosynthetic Diversity.</title>
        <authorList>
            <person name="Kalkreuter E."/>
            <person name="Kautsar S.A."/>
            <person name="Yang D."/>
            <person name="Bader C.D."/>
            <person name="Teijaro C.N."/>
            <person name="Fluegel L."/>
            <person name="Davis C.M."/>
            <person name="Simpson J.R."/>
            <person name="Lauterbach L."/>
            <person name="Steele A.D."/>
            <person name="Gui C."/>
            <person name="Meng S."/>
            <person name="Li G."/>
            <person name="Viehrig K."/>
            <person name="Ye F."/>
            <person name="Su P."/>
            <person name="Kiefer A.F."/>
            <person name="Nichols A."/>
            <person name="Cepeda A.J."/>
            <person name="Yan W."/>
            <person name="Fan B."/>
            <person name="Jiang Y."/>
            <person name="Adhikari A."/>
            <person name="Zheng C.-J."/>
            <person name="Schuster L."/>
            <person name="Cowan T.M."/>
            <person name="Smanski M.J."/>
            <person name="Chevrette M.G."/>
            <person name="De Carvalho L.P.S."/>
            <person name="Shen B."/>
        </authorList>
    </citation>
    <scope>NUCLEOTIDE SEQUENCE [LARGE SCALE GENOMIC DNA]</scope>
    <source>
        <strain evidence="4 5">NPDC048946</strain>
    </source>
</reference>
<name>A0ABV3DNI2_9ACTN</name>
<accession>A0ABV3DNI2</accession>
<dbReference type="Proteomes" id="UP001551482">
    <property type="component" value="Unassembled WGS sequence"/>
</dbReference>
<dbReference type="RefSeq" id="WP_358359017.1">
    <property type="nucleotide sequence ID" value="NZ_JBEZFP010000085.1"/>
</dbReference>